<dbReference type="Proteomes" id="UP001277471">
    <property type="component" value="Unassembled WGS sequence"/>
</dbReference>
<dbReference type="Proteomes" id="UP000298774">
    <property type="component" value="Plasmid p3"/>
</dbReference>
<keyword evidence="4" id="KW-1185">Reference proteome</keyword>
<proteinExistence type="predicted"/>
<evidence type="ECO:0000313" key="3">
    <source>
        <dbReference type="Proteomes" id="UP000298774"/>
    </source>
</evidence>
<dbReference type="AlphaFoldDB" id="A0A4D8QUS4"/>
<geneLocation type="plasmid" evidence="2 3">
    <name>p3</name>
</geneLocation>
<reference evidence="2 3" key="1">
    <citation type="submission" date="2018-09" db="EMBL/GenBank/DDBJ databases">
        <title>Whole genome based analysis of evolution and adaptive divergence in Indian and Brazilian strains of Azospirillum brasilense.</title>
        <authorList>
            <person name="Singh C."/>
            <person name="Tripathi A.K."/>
        </authorList>
    </citation>
    <scope>NUCLEOTIDE SEQUENCE [LARGE SCALE GENOMIC DNA]</scope>
    <source>
        <strain evidence="2 3">MTCC4038</strain>
        <plasmid evidence="2 3">p3</plasmid>
    </source>
</reference>
<evidence type="ECO:0000313" key="4">
    <source>
        <dbReference type="Proteomes" id="UP001277471"/>
    </source>
</evidence>
<dbReference type="GeneID" id="56447924"/>
<keyword evidence="2" id="KW-0614">Plasmid</keyword>
<protein>
    <submittedName>
        <fullName evidence="2">Uncharacterized protein</fullName>
    </submittedName>
</protein>
<dbReference type="EMBL" id="JAWXYC010000001">
    <property type="protein sequence ID" value="MDX5949671.1"/>
    <property type="molecule type" value="Genomic_DNA"/>
</dbReference>
<gene>
    <name evidence="2" type="ORF">D3868_28255</name>
    <name evidence="1" type="ORF">SIM66_00415</name>
</gene>
<dbReference type="RefSeq" id="WP_015989381.1">
    <property type="nucleotide sequence ID" value="NZ_CP032342.1"/>
</dbReference>
<accession>A0A4D8QUS4</accession>
<sequence>MTTDTAPLSAEELAKYIRDTRLVFFSNAARKWTAAAVADALDALSTRVKALEAMLLEATKSLAKTTEVGNGLLATAETLKDRATQAEAERDALWEALDNVIGYASNYLDQHLMVNADKDADIIRARTALAKARSAGLLTTETEGSNG</sequence>
<evidence type="ECO:0000313" key="1">
    <source>
        <dbReference type="EMBL" id="MDX5949671.1"/>
    </source>
</evidence>
<organism evidence="2 3">
    <name type="scientific">Azospirillum brasilense</name>
    <dbReference type="NCBI Taxonomy" id="192"/>
    <lineage>
        <taxon>Bacteria</taxon>
        <taxon>Pseudomonadati</taxon>
        <taxon>Pseudomonadota</taxon>
        <taxon>Alphaproteobacteria</taxon>
        <taxon>Rhodospirillales</taxon>
        <taxon>Azospirillaceae</taxon>
        <taxon>Azospirillum</taxon>
    </lineage>
</organism>
<name>A0A4D8QUS4_AZOBR</name>
<evidence type="ECO:0000313" key="2">
    <source>
        <dbReference type="EMBL" id="QCO12904.1"/>
    </source>
</evidence>
<reference evidence="1 4" key="2">
    <citation type="submission" date="2023-11" db="EMBL/GenBank/DDBJ databases">
        <title>MicrobeMod: A computational toolkit for identifying prokaryotic methylation and restriction-modification with nanopore sequencing.</title>
        <authorList>
            <person name="Crits-Christoph A."/>
            <person name="Kang S.C."/>
            <person name="Lee H."/>
            <person name="Ostrov N."/>
        </authorList>
    </citation>
    <scope>NUCLEOTIDE SEQUENCE [LARGE SCALE GENOMIC DNA]</scope>
    <source>
        <strain evidence="1 4">ATCC 29145</strain>
    </source>
</reference>
<dbReference type="EMBL" id="CP032342">
    <property type="protein sequence ID" value="QCO12904.1"/>
    <property type="molecule type" value="Genomic_DNA"/>
</dbReference>